<dbReference type="SUPFAM" id="SSF88659">
    <property type="entry name" value="Sigma3 and sigma4 domains of RNA polymerase sigma factors"/>
    <property type="match status" value="1"/>
</dbReference>
<comment type="similarity">
    <text evidence="1">Belongs to the sigma-70 factor family. ECF subfamily.</text>
</comment>
<evidence type="ECO:0000256" key="2">
    <source>
        <dbReference type="ARBA" id="ARBA00023015"/>
    </source>
</evidence>
<evidence type="ECO:0000259" key="6">
    <source>
        <dbReference type="Pfam" id="PF04542"/>
    </source>
</evidence>
<dbReference type="InterPro" id="IPR013325">
    <property type="entry name" value="RNA_pol_sigma_r2"/>
</dbReference>
<dbReference type="PANTHER" id="PTHR43133:SF8">
    <property type="entry name" value="RNA POLYMERASE SIGMA FACTOR HI_1459-RELATED"/>
    <property type="match status" value="1"/>
</dbReference>
<dbReference type="InterPro" id="IPR039425">
    <property type="entry name" value="RNA_pol_sigma-70-like"/>
</dbReference>
<keyword evidence="2" id="KW-0805">Transcription regulation</keyword>
<dbReference type="RefSeq" id="WP_381504014.1">
    <property type="nucleotide sequence ID" value="NZ_JBHUOM010000019.1"/>
</dbReference>
<dbReference type="InterPro" id="IPR036388">
    <property type="entry name" value="WH-like_DNA-bd_sf"/>
</dbReference>
<protein>
    <submittedName>
        <fullName evidence="8">RNA polymerase sigma factor</fullName>
    </submittedName>
</protein>
<reference evidence="9" key="1">
    <citation type="journal article" date="2019" name="Int. J. Syst. Evol. Microbiol.">
        <title>The Global Catalogue of Microorganisms (GCM) 10K type strain sequencing project: providing services to taxonomists for standard genome sequencing and annotation.</title>
        <authorList>
            <consortium name="The Broad Institute Genomics Platform"/>
            <consortium name="The Broad Institute Genome Sequencing Center for Infectious Disease"/>
            <person name="Wu L."/>
            <person name="Ma J."/>
        </authorList>
    </citation>
    <scope>NUCLEOTIDE SEQUENCE [LARGE SCALE GENOMIC DNA]</scope>
    <source>
        <strain evidence="9">KCTC 52490</strain>
    </source>
</reference>
<dbReference type="Proteomes" id="UP001597512">
    <property type="component" value="Unassembled WGS sequence"/>
</dbReference>
<evidence type="ECO:0000256" key="5">
    <source>
        <dbReference type="ARBA" id="ARBA00023163"/>
    </source>
</evidence>
<keyword evidence="5" id="KW-0804">Transcription</keyword>
<sequence>MIVVPLSDEEMIRQYLPSQPAQCFETLYNRYVNKVYRRCLSMTRDPLKAEDFTHDIFLKVFHKLDAFQERSSFSTWLYSIAYNYCSDQIRLARRLQVTGIDESVKYDIAEVKEGHLHEETLHLVSKAMETLSVGEQTLLRLKYEDGMSIADIAGISQLKESTVKMRLKRSRDKIYRLYGKMYTA</sequence>
<keyword evidence="4" id="KW-0238">DNA-binding</keyword>
<dbReference type="InterPro" id="IPR013324">
    <property type="entry name" value="RNA_pol_sigma_r3/r4-like"/>
</dbReference>
<dbReference type="InterPro" id="IPR014284">
    <property type="entry name" value="RNA_pol_sigma-70_dom"/>
</dbReference>
<keyword evidence="9" id="KW-1185">Reference proteome</keyword>
<dbReference type="Gene3D" id="1.10.10.10">
    <property type="entry name" value="Winged helix-like DNA-binding domain superfamily/Winged helix DNA-binding domain"/>
    <property type="match status" value="1"/>
</dbReference>
<feature type="domain" description="RNA polymerase sigma factor 70 region 4 type 2" evidence="7">
    <location>
        <begin position="124"/>
        <end position="174"/>
    </location>
</feature>
<organism evidence="8 9">
    <name type="scientific">Spirosoma flavum</name>
    <dbReference type="NCBI Taxonomy" id="2048557"/>
    <lineage>
        <taxon>Bacteria</taxon>
        <taxon>Pseudomonadati</taxon>
        <taxon>Bacteroidota</taxon>
        <taxon>Cytophagia</taxon>
        <taxon>Cytophagales</taxon>
        <taxon>Cytophagaceae</taxon>
        <taxon>Spirosoma</taxon>
    </lineage>
</organism>
<name>A0ABW6AMN2_9BACT</name>
<gene>
    <name evidence="8" type="ORF">ACFS25_18595</name>
</gene>
<dbReference type="EMBL" id="JBHUOM010000019">
    <property type="protein sequence ID" value="MFD2935797.1"/>
    <property type="molecule type" value="Genomic_DNA"/>
</dbReference>
<evidence type="ECO:0000256" key="1">
    <source>
        <dbReference type="ARBA" id="ARBA00010641"/>
    </source>
</evidence>
<accession>A0ABW6AMN2</accession>
<dbReference type="Pfam" id="PF04542">
    <property type="entry name" value="Sigma70_r2"/>
    <property type="match status" value="1"/>
</dbReference>
<dbReference type="Pfam" id="PF08281">
    <property type="entry name" value="Sigma70_r4_2"/>
    <property type="match status" value="1"/>
</dbReference>
<comment type="caution">
    <text evidence="8">The sequence shown here is derived from an EMBL/GenBank/DDBJ whole genome shotgun (WGS) entry which is preliminary data.</text>
</comment>
<feature type="domain" description="RNA polymerase sigma-70 region 2" evidence="6">
    <location>
        <begin position="27"/>
        <end position="94"/>
    </location>
</feature>
<proteinExistence type="inferred from homology"/>
<evidence type="ECO:0000256" key="3">
    <source>
        <dbReference type="ARBA" id="ARBA00023082"/>
    </source>
</evidence>
<keyword evidence="3" id="KW-0731">Sigma factor</keyword>
<dbReference type="Gene3D" id="1.10.1740.10">
    <property type="match status" value="1"/>
</dbReference>
<dbReference type="InterPro" id="IPR013249">
    <property type="entry name" value="RNA_pol_sigma70_r4_t2"/>
</dbReference>
<evidence type="ECO:0000259" key="7">
    <source>
        <dbReference type="Pfam" id="PF08281"/>
    </source>
</evidence>
<dbReference type="PANTHER" id="PTHR43133">
    <property type="entry name" value="RNA POLYMERASE ECF-TYPE SIGMA FACTO"/>
    <property type="match status" value="1"/>
</dbReference>
<dbReference type="SUPFAM" id="SSF88946">
    <property type="entry name" value="Sigma2 domain of RNA polymerase sigma factors"/>
    <property type="match status" value="1"/>
</dbReference>
<evidence type="ECO:0000313" key="9">
    <source>
        <dbReference type="Proteomes" id="UP001597512"/>
    </source>
</evidence>
<dbReference type="NCBIfam" id="TIGR02937">
    <property type="entry name" value="sigma70-ECF"/>
    <property type="match status" value="1"/>
</dbReference>
<evidence type="ECO:0000313" key="8">
    <source>
        <dbReference type="EMBL" id="MFD2935797.1"/>
    </source>
</evidence>
<evidence type="ECO:0000256" key="4">
    <source>
        <dbReference type="ARBA" id="ARBA00023125"/>
    </source>
</evidence>
<dbReference type="InterPro" id="IPR007627">
    <property type="entry name" value="RNA_pol_sigma70_r2"/>
</dbReference>